<dbReference type="InterPro" id="IPR029055">
    <property type="entry name" value="Ntn_hydrolases_N"/>
</dbReference>
<evidence type="ECO:0000313" key="4">
    <source>
        <dbReference type="Proteomes" id="UP001476798"/>
    </source>
</evidence>
<dbReference type="Pfam" id="PF01019">
    <property type="entry name" value="G_glu_transpept"/>
    <property type="match status" value="1"/>
</dbReference>
<dbReference type="PANTHER" id="PTHR11686">
    <property type="entry name" value="GAMMA GLUTAMYL TRANSPEPTIDASE"/>
    <property type="match status" value="1"/>
</dbReference>
<dbReference type="SUPFAM" id="SSF56235">
    <property type="entry name" value="N-terminal nucleophile aminohydrolases (Ntn hydrolases)"/>
    <property type="match status" value="1"/>
</dbReference>
<dbReference type="PANTHER" id="PTHR11686:SF54">
    <property type="entry name" value="GLUTATHIONE HYDROLASE 7"/>
    <property type="match status" value="1"/>
</dbReference>
<feature type="non-terminal residue" evidence="3">
    <location>
        <position position="1"/>
    </location>
</feature>
<dbReference type="Proteomes" id="UP001476798">
    <property type="component" value="Unassembled WGS sequence"/>
</dbReference>
<accession>A0ABV0MKH0</accession>
<gene>
    <name evidence="3" type="ORF">GOODEAATRI_024582</name>
</gene>
<evidence type="ECO:0000256" key="2">
    <source>
        <dbReference type="SAM" id="MobiDB-lite"/>
    </source>
</evidence>
<sequence>DIFIPDGQALRLGSYLKMPDLADVLRAGLRNFYHGAISQETEQAVISFNWTCGSRIVTESGILLNSLILNFWPNKRRDQPQSNQKNSMKPLRRPLTFLMPAVMILTWNKCGTYMALSSSGGPHRLSEVTQMLVSLLFLHKDKNDTRSLGGPPPQPSDSEFPEECVAFPCS</sequence>
<evidence type="ECO:0000313" key="3">
    <source>
        <dbReference type="EMBL" id="MEQ2159589.1"/>
    </source>
</evidence>
<organism evidence="3 4">
    <name type="scientific">Goodea atripinnis</name>
    <dbReference type="NCBI Taxonomy" id="208336"/>
    <lineage>
        <taxon>Eukaryota</taxon>
        <taxon>Metazoa</taxon>
        <taxon>Chordata</taxon>
        <taxon>Craniata</taxon>
        <taxon>Vertebrata</taxon>
        <taxon>Euteleostomi</taxon>
        <taxon>Actinopterygii</taxon>
        <taxon>Neopterygii</taxon>
        <taxon>Teleostei</taxon>
        <taxon>Neoteleostei</taxon>
        <taxon>Acanthomorphata</taxon>
        <taxon>Ovalentaria</taxon>
        <taxon>Atherinomorphae</taxon>
        <taxon>Cyprinodontiformes</taxon>
        <taxon>Goodeidae</taxon>
        <taxon>Goodea</taxon>
    </lineage>
</organism>
<protein>
    <submittedName>
        <fullName evidence="3">Uncharacterized protein</fullName>
    </submittedName>
</protein>
<dbReference type="EMBL" id="JAHRIO010002770">
    <property type="protein sequence ID" value="MEQ2159589.1"/>
    <property type="molecule type" value="Genomic_DNA"/>
</dbReference>
<reference evidence="3 4" key="1">
    <citation type="submission" date="2021-06" db="EMBL/GenBank/DDBJ databases">
        <authorList>
            <person name="Palmer J.M."/>
        </authorList>
    </citation>
    <scope>NUCLEOTIDE SEQUENCE [LARGE SCALE GENOMIC DNA]</scope>
    <source>
        <strain evidence="3 4">GA_2019</strain>
        <tissue evidence="3">Muscle</tissue>
    </source>
</reference>
<comment type="caution">
    <text evidence="3">The sequence shown here is derived from an EMBL/GenBank/DDBJ whole genome shotgun (WGS) entry which is preliminary data.</text>
</comment>
<name>A0ABV0MKH0_9TELE</name>
<comment type="similarity">
    <text evidence="1">Belongs to the gamma-glutamyltransferase family.</text>
</comment>
<dbReference type="InterPro" id="IPR000101">
    <property type="entry name" value="GGT_peptidase"/>
</dbReference>
<proteinExistence type="inferred from homology"/>
<keyword evidence="4" id="KW-1185">Reference proteome</keyword>
<dbReference type="InterPro" id="IPR043137">
    <property type="entry name" value="GGT_ssub_C"/>
</dbReference>
<evidence type="ECO:0000256" key="1">
    <source>
        <dbReference type="ARBA" id="ARBA00009381"/>
    </source>
</evidence>
<feature type="region of interest" description="Disordered" evidence="2">
    <location>
        <begin position="144"/>
        <end position="170"/>
    </location>
</feature>
<dbReference type="Gene3D" id="3.60.20.40">
    <property type="match status" value="1"/>
</dbReference>